<dbReference type="STRING" id="421072.SAMN04488097_3195"/>
<dbReference type="RefSeq" id="WP_034974646.1">
    <property type="nucleotide sequence ID" value="NZ_FOFI01000004.1"/>
</dbReference>
<dbReference type="OrthoDB" id="1467680at2"/>
<evidence type="ECO:0000259" key="3">
    <source>
        <dbReference type="Pfam" id="PF18962"/>
    </source>
</evidence>
<keyword evidence="5" id="KW-1185">Reference proteome</keyword>
<name>A0A085BJN4_9FLAO</name>
<protein>
    <recommendedName>
        <fullName evidence="3">Secretion system C-terminal sorting domain-containing protein</fullName>
    </recommendedName>
</protein>
<dbReference type="InterPro" id="IPR026444">
    <property type="entry name" value="Secre_tail"/>
</dbReference>
<feature type="domain" description="Secretion system C-terminal sorting" evidence="3">
    <location>
        <begin position="236"/>
        <end position="304"/>
    </location>
</feature>
<dbReference type="Gene3D" id="2.60.120.560">
    <property type="entry name" value="Exo-inulinase, domain 1"/>
    <property type="match status" value="1"/>
</dbReference>
<accession>A0A085BJN4</accession>
<dbReference type="EMBL" id="JPLY01000002">
    <property type="protein sequence ID" value="KFC22679.1"/>
    <property type="molecule type" value="Genomic_DNA"/>
</dbReference>
<comment type="caution">
    <text evidence="4">The sequence shown here is derived from an EMBL/GenBank/DDBJ whole genome shotgun (WGS) entry which is preliminary data.</text>
</comment>
<organism evidence="4 5">
    <name type="scientific">Epilithonimonas lactis</name>
    <dbReference type="NCBI Taxonomy" id="421072"/>
    <lineage>
        <taxon>Bacteria</taxon>
        <taxon>Pseudomonadati</taxon>
        <taxon>Bacteroidota</taxon>
        <taxon>Flavobacteriia</taxon>
        <taxon>Flavobacteriales</taxon>
        <taxon>Weeksellaceae</taxon>
        <taxon>Chryseobacterium group</taxon>
        <taxon>Epilithonimonas</taxon>
    </lineage>
</organism>
<dbReference type="NCBIfam" id="TIGR04183">
    <property type="entry name" value="Por_Secre_tail"/>
    <property type="match status" value="1"/>
</dbReference>
<sequence length="306" mass="34604">MKNKYLLILSLISSVAFAQQNISFEASEAYTLGDINGQNGWTVTESSDGPLTNQIVTTERASSGTYSFKNSFVSQYDPQWFPIFGIEKSFSPALDYQNTIISYDFYSSDQNGADFEFALYHENLEEEVFDIVTAVGFENRGNIYVYPELNFGGYTITNASWQVNRWYNLKIEFTEATIKYYLDNNLILSVANTSKVNLDGMNFLHNNYGGDAYYDNIKINDEVLAVNDATKGNIKLYPNPVKDILKLNLPNGEKISTIEVYNTLGQKVSDFSNVEEINLKQLKAGVYIINLKNNKGKTYSSKIVKQ</sequence>
<dbReference type="AlphaFoldDB" id="A0A085BJN4"/>
<feature type="signal peptide" evidence="2">
    <location>
        <begin position="1"/>
        <end position="18"/>
    </location>
</feature>
<evidence type="ECO:0000256" key="2">
    <source>
        <dbReference type="SAM" id="SignalP"/>
    </source>
</evidence>
<evidence type="ECO:0000256" key="1">
    <source>
        <dbReference type="ARBA" id="ARBA00022729"/>
    </source>
</evidence>
<reference evidence="4 5" key="1">
    <citation type="submission" date="2014-07" db="EMBL/GenBank/DDBJ databases">
        <title>Epilithonimonas lactis LMG 22401 Genome.</title>
        <authorList>
            <person name="Pipes S.E."/>
            <person name="Stropko S.J."/>
        </authorList>
    </citation>
    <scope>NUCLEOTIDE SEQUENCE [LARGE SCALE GENOMIC DNA]</scope>
    <source>
        <strain evidence="4 5">LMG 24401</strain>
    </source>
</reference>
<dbReference type="Pfam" id="PF18962">
    <property type="entry name" value="Por_Secre_tail"/>
    <property type="match status" value="1"/>
</dbReference>
<dbReference type="eggNOG" id="COG4886">
    <property type="taxonomic scope" value="Bacteria"/>
</dbReference>
<gene>
    <name evidence="4" type="ORF">IO89_06400</name>
</gene>
<feature type="chain" id="PRO_5001787098" description="Secretion system C-terminal sorting domain-containing protein" evidence="2">
    <location>
        <begin position="19"/>
        <end position="306"/>
    </location>
</feature>
<evidence type="ECO:0000313" key="4">
    <source>
        <dbReference type="EMBL" id="KFC22679.1"/>
    </source>
</evidence>
<proteinExistence type="predicted"/>
<evidence type="ECO:0000313" key="5">
    <source>
        <dbReference type="Proteomes" id="UP000028623"/>
    </source>
</evidence>
<keyword evidence="1 2" id="KW-0732">Signal</keyword>
<dbReference type="Proteomes" id="UP000028623">
    <property type="component" value="Unassembled WGS sequence"/>
</dbReference>